<keyword evidence="4" id="KW-0509">mRNA transport</keyword>
<dbReference type="Proteomes" id="UP000824469">
    <property type="component" value="Unassembled WGS sequence"/>
</dbReference>
<keyword evidence="6" id="KW-0811">Translocation</keyword>
<feature type="non-terminal residue" evidence="11">
    <location>
        <position position="183"/>
    </location>
</feature>
<evidence type="ECO:0000256" key="10">
    <source>
        <dbReference type="ARBA" id="ARBA00029983"/>
    </source>
</evidence>
<dbReference type="InterPro" id="IPR012476">
    <property type="entry name" value="GLE1"/>
</dbReference>
<name>A0AA38FHD1_TAXCH</name>
<gene>
    <name evidence="11" type="ORF">KI387_014516</name>
</gene>
<keyword evidence="3" id="KW-0813">Transport</keyword>
<evidence type="ECO:0000256" key="6">
    <source>
        <dbReference type="ARBA" id="ARBA00023010"/>
    </source>
</evidence>
<evidence type="ECO:0000256" key="3">
    <source>
        <dbReference type="ARBA" id="ARBA00022448"/>
    </source>
</evidence>
<evidence type="ECO:0000256" key="2">
    <source>
        <dbReference type="ARBA" id="ARBA00011056"/>
    </source>
</evidence>
<keyword evidence="12" id="KW-1185">Reference proteome</keyword>
<keyword evidence="8" id="KW-0539">Nucleus</keyword>
<evidence type="ECO:0000256" key="5">
    <source>
        <dbReference type="ARBA" id="ARBA00022927"/>
    </source>
</evidence>
<dbReference type="GO" id="GO:0000822">
    <property type="term" value="F:inositol hexakisphosphate binding"/>
    <property type="evidence" value="ECO:0007669"/>
    <property type="project" value="TreeGrafter"/>
</dbReference>
<organism evidence="11 12">
    <name type="scientific">Taxus chinensis</name>
    <name type="common">Chinese yew</name>
    <name type="synonym">Taxus wallichiana var. chinensis</name>
    <dbReference type="NCBI Taxonomy" id="29808"/>
    <lineage>
        <taxon>Eukaryota</taxon>
        <taxon>Viridiplantae</taxon>
        <taxon>Streptophyta</taxon>
        <taxon>Embryophyta</taxon>
        <taxon>Tracheophyta</taxon>
        <taxon>Spermatophyta</taxon>
        <taxon>Pinopsida</taxon>
        <taxon>Pinidae</taxon>
        <taxon>Conifers II</taxon>
        <taxon>Cupressales</taxon>
        <taxon>Taxaceae</taxon>
        <taxon>Taxus</taxon>
    </lineage>
</organism>
<dbReference type="PANTHER" id="PTHR12960:SF0">
    <property type="entry name" value="MRNA EXPORT FACTOR GLE1"/>
    <property type="match status" value="1"/>
</dbReference>
<evidence type="ECO:0000313" key="11">
    <source>
        <dbReference type="EMBL" id="KAH9302933.1"/>
    </source>
</evidence>
<dbReference type="EMBL" id="JAHRHJ020000009">
    <property type="protein sequence ID" value="KAH9302933.1"/>
    <property type="molecule type" value="Genomic_DNA"/>
</dbReference>
<evidence type="ECO:0000256" key="9">
    <source>
        <dbReference type="ARBA" id="ARBA00026227"/>
    </source>
</evidence>
<dbReference type="AlphaFoldDB" id="A0AA38FHD1"/>
<dbReference type="GO" id="GO:0031369">
    <property type="term" value="F:translation initiation factor binding"/>
    <property type="evidence" value="ECO:0007669"/>
    <property type="project" value="TreeGrafter"/>
</dbReference>
<keyword evidence="7" id="KW-0906">Nuclear pore complex</keyword>
<dbReference type="Pfam" id="PF07817">
    <property type="entry name" value="GLE1"/>
    <property type="match status" value="1"/>
</dbReference>
<evidence type="ECO:0000256" key="4">
    <source>
        <dbReference type="ARBA" id="ARBA00022816"/>
    </source>
</evidence>
<evidence type="ECO:0000313" key="12">
    <source>
        <dbReference type="Proteomes" id="UP000824469"/>
    </source>
</evidence>
<dbReference type="GO" id="GO:0005543">
    <property type="term" value="F:phospholipid binding"/>
    <property type="evidence" value="ECO:0007669"/>
    <property type="project" value="TreeGrafter"/>
</dbReference>
<comment type="subcellular location">
    <subcellularLocation>
        <location evidence="1">Nucleus</location>
        <location evidence="1">Nuclear pore complex</location>
    </subcellularLocation>
</comment>
<dbReference type="PANTHER" id="PTHR12960">
    <property type="entry name" value="GLE-1-RELATED"/>
    <property type="match status" value="1"/>
</dbReference>
<sequence length="183" mass="20074">AASQCETQTLDLNSIVYALAHAIVLVTSQVPVAMDLILAEFHKSCIFTVPKYIPYAKNTFESENAYYKAVGYRDDNGKIESTDSYLARMKACVALYAAIIQTNVPGIHNPHGLKEGWAWLARFLNALPPNRLTGAALETFLKMDDVSGEEELSAGEEDEEEIDETVVCLLGKPSFAVVWGLAD</sequence>
<proteinExistence type="inferred from homology"/>
<dbReference type="Gene3D" id="1.25.40.510">
    <property type="entry name" value="GLE1-like"/>
    <property type="match status" value="1"/>
</dbReference>
<reference evidence="11 12" key="1">
    <citation type="journal article" date="2021" name="Nat. Plants">
        <title>The Taxus genome provides insights into paclitaxel biosynthesis.</title>
        <authorList>
            <person name="Xiong X."/>
            <person name="Gou J."/>
            <person name="Liao Q."/>
            <person name="Li Y."/>
            <person name="Zhou Q."/>
            <person name="Bi G."/>
            <person name="Li C."/>
            <person name="Du R."/>
            <person name="Wang X."/>
            <person name="Sun T."/>
            <person name="Guo L."/>
            <person name="Liang H."/>
            <person name="Lu P."/>
            <person name="Wu Y."/>
            <person name="Zhang Z."/>
            <person name="Ro D.K."/>
            <person name="Shang Y."/>
            <person name="Huang S."/>
            <person name="Yan J."/>
        </authorList>
    </citation>
    <scope>NUCLEOTIDE SEQUENCE [LARGE SCALE GENOMIC DNA]</scope>
    <source>
        <strain evidence="11">Ta-2019</strain>
    </source>
</reference>
<evidence type="ECO:0000256" key="7">
    <source>
        <dbReference type="ARBA" id="ARBA00023132"/>
    </source>
</evidence>
<keyword evidence="5" id="KW-0653">Protein transport</keyword>
<evidence type="ECO:0000256" key="1">
    <source>
        <dbReference type="ARBA" id="ARBA00004567"/>
    </source>
</evidence>
<comment type="caution">
    <text evidence="11">The sequence shown here is derived from an EMBL/GenBank/DDBJ whole genome shotgun (WGS) entry which is preliminary data.</text>
</comment>
<dbReference type="GO" id="GO:0016973">
    <property type="term" value="P:poly(A)+ mRNA export from nucleus"/>
    <property type="evidence" value="ECO:0007669"/>
    <property type="project" value="InterPro"/>
</dbReference>
<dbReference type="GO" id="GO:0005737">
    <property type="term" value="C:cytoplasm"/>
    <property type="evidence" value="ECO:0007669"/>
    <property type="project" value="TreeGrafter"/>
</dbReference>
<accession>A0AA38FHD1</accession>
<dbReference type="GO" id="GO:0015031">
    <property type="term" value="P:protein transport"/>
    <property type="evidence" value="ECO:0007669"/>
    <property type="project" value="UniProtKB-KW"/>
</dbReference>
<evidence type="ECO:0000256" key="8">
    <source>
        <dbReference type="ARBA" id="ARBA00023242"/>
    </source>
</evidence>
<protein>
    <recommendedName>
        <fullName evidence="9">mRNA export factor GLE1</fullName>
    </recommendedName>
    <alternativeName>
        <fullName evidence="10">Nucleoporin GLE1</fullName>
    </alternativeName>
</protein>
<comment type="similarity">
    <text evidence="2">Belongs to the GLE1 family.</text>
</comment>
<dbReference type="GO" id="GO:0044614">
    <property type="term" value="C:nuclear pore cytoplasmic filaments"/>
    <property type="evidence" value="ECO:0007669"/>
    <property type="project" value="TreeGrafter"/>
</dbReference>
<dbReference type="InterPro" id="IPR038506">
    <property type="entry name" value="GLE1-like_sf"/>
</dbReference>